<organism evidence="4 5">
    <name type="scientific">Microbacterium fluvii</name>
    <dbReference type="NCBI Taxonomy" id="415215"/>
    <lineage>
        <taxon>Bacteria</taxon>
        <taxon>Bacillati</taxon>
        <taxon>Actinomycetota</taxon>
        <taxon>Actinomycetes</taxon>
        <taxon>Micrococcales</taxon>
        <taxon>Microbacteriaceae</taxon>
        <taxon>Microbacterium</taxon>
    </lineage>
</organism>
<dbReference type="SUPFAM" id="SSF51658">
    <property type="entry name" value="Xylose isomerase-like"/>
    <property type="match status" value="1"/>
</dbReference>
<evidence type="ECO:0000256" key="2">
    <source>
        <dbReference type="HAMAP-Rule" id="MF_02238"/>
    </source>
</evidence>
<dbReference type="InterPro" id="IPR036237">
    <property type="entry name" value="Xyl_isomerase-like_sf"/>
</dbReference>
<feature type="binding site" evidence="2">
    <location>
        <position position="134"/>
    </location>
    <ligand>
        <name>a divalent metal cation</name>
        <dbReference type="ChEBI" id="CHEBI:60240"/>
        <note>catalytic</note>
    </ligand>
</feature>
<feature type="domain" description="VOC" evidence="3">
    <location>
        <begin position="426"/>
        <end position="570"/>
    </location>
</feature>
<evidence type="ECO:0000313" key="5">
    <source>
        <dbReference type="Proteomes" id="UP001596507"/>
    </source>
</evidence>
<dbReference type="Pfam" id="PF14696">
    <property type="entry name" value="Glyoxalase_5"/>
    <property type="match status" value="1"/>
</dbReference>
<comment type="function">
    <text evidence="2">Catalyzes the conversion of 3-dehydroshikimate to protocatechuate (3,4-dihydroxybenzoate), a common intermediate of quinate and shikimate degradation pathways.</text>
</comment>
<dbReference type="InterPro" id="IPR029068">
    <property type="entry name" value="Glyas_Bleomycin-R_OHBP_Dase"/>
</dbReference>
<dbReference type="RefSeq" id="WP_262873295.1">
    <property type="nucleotide sequence ID" value="NZ_BAABKW010000002.1"/>
</dbReference>
<dbReference type="HAMAP" id="MF_02238">
    <property type="entry name" value="DSD"/>
    <property type="match status" value="1"/>
</dbReference>
<feature type="binding site" evidence="2">
    <location>
        <position position="429"/>
    </location>
    <ligand>
        <name>Mg(2+)</name>
        <dbReference type="ChEBI" id="CHEBI:18420"/>
    </ligand>
</feature>
<name>A0ABW2HAQ7_9MICO</name>
<proteinExistence type="inferred from homology"/>
<comment type="caution">
    <text evidence="4">The sequence shown here is derived from an EMBL/GenBank/DDBJ whole genome shotgun (WGS) entry which is preliminary data.</text>
</comment>
<comment type="similarity">
    <text evidence="2">Belongs to the bacterial two-domain DSD family.</text>
</comment>
<comment type="cofactor">
    <cofactor evidence="2">
        <name>a divalent metal cation</name>
        <dbReference type="ChEBI" id="CHEBI:60240"/>
    </cofactor>
</comment>
<dbReference type="InterPro" id="IPR037523">
    <property type="entry name" value="VOC_core"/>
</dbReference>
<dbReference type="PANTHER" id="PTHR12110">
    <property type="entry name" value="HYDROXYPYRUVATE ISOMERASE"/>
    <property type="match status" value="1"/>
</dbReference>
<dbReference type="Gene3D" id="3.20.20.150">
    <property type="entry name" value="Divalent-metal-dependent TIM barrel enzymes"/>
    <property type="match status" value="1"/>
</dbReference>
<gene>
    <name evidence="4" type="ORF">ACFQRL_05415</name>
</gene>
<feature type="binding site" evidence="2">
    <location>
        <position position="191"/>
    </location>
    <ligand>
        <name>a divalent metal cation</name>
        <dbReference type="ChEBI" id="CHEBI:60240"/>
        <note>catalytic</note>
    </ligand>
</feature>
<keyword evidence="5" id="KW-1185">Reference proteome</keyword>
<dbReference type="Gene3D" id="3.10.180.10">
    <property type="entry name" value="2,3-Dihydroxybiphenyl 1,2-Dioxygenase, domain 1"/>
    <property type="match status" value="2"/>
</dbReference>
<dbReference type="PROSITE" id="PS51819">
    <property type="entry name" value="VOC"/>
    <property type="match status" value="1"/>
</dbReference>
<evidence type="ECO:0000256" key="1">
    <source>
        <dbReference type="ARBA" id="ARBA00023277"/>
    </source>
</evidence>
<evidence type="ECO:0000313" key="4">
    <source>
        <dbReference type="EMBL" id="MFC7268392.1"/>
    </source>
</evidence>
<sequence>MRTSIATVCVSGTLADKLHACAAAGFDGVEIFEPDLIAAPESPEEIRALAERLGLSLDMYQPMRDVEGVDEEEFARVLRRAEAKFRLMQRLGMDLVLCCSNVATATIDDDEVSASQLRRLGDLAAGYGIRIAYEALAWGRFVDDYRRSWDIVRLADHPAVGICLDSFHILSRGHDPAAIAEIPGEKIFFVQLADAPLLSMDVLSWSRHHRLFPGEGGFDLTAFVGHILRAGYLGPLSLEVFNDTFRQTDAARTAAHARRSLRWLEDGVARAGALPDPGTVALLPDSAAPSGFDFVEIKAEDTSEVEQVLAAVGFTPRGRHRTKPVTLWSAGRARVVLNEQHARDLAPHLAAIGFEVDDADAVTRRAAELRLPRAYRRTYATEQPLPAAVAPDGTEVYWAQAPDAGEPAWVAEFEHGERAVPGSIVRVDHVSLTQPWQVVDESVLFYTATFALRSESATQVASPRGLVQSRVIASPDGGIRIPLNVAPPIVADPGPARGLAQHVAFSCSDVAAVARRARERGLALLEIPDNYYADLAARTDLGDDEIARLRDLGIVYDTDGEAEYLQFYTRTFGQVFFEFVERRGGYGGYGAGNAPVRLTAQNAFAGAGRVQP</sequence>
<comment type="pathway">
    <text evidence="2">Aromatic compound metabolism; 3,4-dihydroxybenzoate biosynthesis.</text>
</comment>
<dbReference type="Pfam" id="PF01261">
    <property type="entry name" value="AP_endonuc_2"/>
    <property type="match status" value="1"/>
</dbReference>
<dbReference type="SUPFAM" id="SSF54593">
    <property type="entry name" value="Glyoxalase/Bleomycin resistance protein/Dihydroxybiphenyl dioxygenase"/>
    <property type="match status" value="1"/>
</dbReference>
<feature type="binding site" evidence="2">
    <location>
        <position position="239"/>
    </location>
    <ligand>
        <name>a divalent metal cation</name>
        <dbReference type="ChEBI" id="CHEBI:60240"/>
        <note>catalytic</note>
    </ligand>
</feature>
<evidence type="ECO:0000259" key="3">
    <source>
        <dbReference type="PROSITE" id="PS51819"/>
    </source>
</evidence>
<dbReference type="Proteomes" id="UP001596507">
    <property type="component" value="Unassembled WGS sequence"/>
</dbReference>
<keyword evidence="2" id="KW-0479">Metal-binding</keyword>
<dbReference type="PANTHER" id="PTHR12110:SF21">
    <property type="entry name" value="XYLOSE ISOMERASE-LIKE TIM BARREL DOMAIN-CONTAINING PROTEIN"/>
    <property type="match status" value="1"/>
</dbReference>
<comment type="catalytic activity">
    <reaction evidence="2">
        <text>3-dehydroshikimate = 3,4-dihydroxybenzoate + H2O</text>
        <dbReference type="Rhea" id="RHEA:24848"/>
        <dbReference type="ChEBI" id="CHEBI:15377"/>
        <dbReference type="ChEBI" id="CHEBI:16630"/>
        <dbReference type="ChEBI" id="CHEBI:36241"/>
        <dbReference type="EC" id="4.2.1.118"/>
    </reaction>
</comment>
<feature type="binding site" evidence="2">
    <location>
        <position position="502"/>
    </location>
    <ligand>
        <name>Mg(2+)</name>
        <dbReference type="ChEBI" id="CHEBI:18420"/>
    </ligand>
</feature>
<accession>A0ABW2HAQ7</accession>
<keyword evidence="2" id="KW-0456">Lyase</keyword>
<keyword evidence="1" id="KW-0119">Carbohydrate metabolism</keyword>
<dbReference type="EC" id="4.2.1.118" evidence="2"/>
<dbReference type="InterPro" id="IPR050312">
    <property type="entry name" value="IolE/XylAMocC-like"/>
</dbReference>
<dbReference type="InterPro" id="IPR043700">
    <property type="entry name" value="DSD"/>
</dbReference>
<feature type="binding site" evidence="2">
    <location>
        <position position="578"/>
    </location>
    <ligand>
        <name>Mg(2+)</name>
        <dbReference type="ChEBI" id="CHEBI:18420"/>
    </ligand>
</feature>
<feature type="binding site" evidence="2">
    <location>
        <position position="165"/>
    </location>
    <ligand>
        <name>a divalent metal cation</name>
        <dbReference type="ChEBI" id="CHEBI:60240"/>
        <note>catalytic</note>
    </ligand>
</feature>
<protein>
    <recommendedName>
        <fullName evidence="2">3-dehydroshikimate dehydratase</fullName>
        <shortName evidence="2">DSD</shortName>
        <ecNumber evidence="2">4.2.1.118</ecNumber>
    </recommendedName>
</protein>
<dbReference type="InterPro" id="IPR013022">
    <property type="entry name" value="Xyl_isomerase-like_TIM-brl"/>
</dbReference>
<reference evidence="5" key="1">
    <citation type="journal article" date="2019" name="Int. J. Syst. Evol. Microbiol.">
        <title>The Global Catalogue of Microorganisms (GCM) 10K type strain sequencing project: providing services to taxonomists for standard genome sequencing and annotation.</title>
        <authorList>
            <consortium name="The Broad Institute Genomics Platform"/>
            <consortium name="The Broad Institute Genome Sequencing Center for Infectious Disease"/>
            <person name="Wu L."/>
            <person name="Ma J."/>
        </authorList>
    </citation>
    <scope>NUCLEOTIDE SEQUENCE [LARGE SCALE GENOMIC DNA]</scope>
    <source>
        <strain evidence="5">CGMCC 1.15772</strain>
    </source>
</reference>
<dbReference type="EMBL" id="JBHTBE010000001">
    <property type="protein sequence ID" value="MFC7268392.1"/>
    <property type="molecule type" value="Genomic_DNA"/>
</dbReference>